<evidence type="ECO:0000256" key="2">
    <source>
        <dbReference type="ARBA" id="ARBA00022676"/>
    </source>
</evidence>
<feature type="transmembrane region" description="Helical" evidence="10">
    <location>
        <begin position="20"/>
        <end position="39"/>
    </location>
</feature>
<dbReference type="InterPro" id="IPR050321">
    <property type="entry name" value="Glycosyltr_2/OpgH_subfam"/>
</dbReference>
<evidence type="ECO:0000256" key="4">
    <source>
        <dbReference type="ARBA" id="ARBA00022692"/>
    </source>
</evidence>
<feature type="active site" description="Nucleophile" evidence="9">
    <location>
        <position position="792"/>
    </location>
</feature>
<accession>A0A937F9H4</accession>
<comment type="similarity">
    <text evidence="9">Belongs to the glycosyl hydrolase 26 family.</text>
</comment>
<keyword evidence="2" id="KW-0328">Glycosyltransferase</keyword>
<evidence type="ECO:0000313" key="13">
    <source>
        <dbReference type="Proteomes" id="UP000659388"/>
    </source>
</evidence>
<name>A0A937F9H4_9BACT</name>
<dbReference type="Pfam" id="PF02156">
    <property type="entry name" value="Glyco_hydro_26"/>
    <property type="match status" value="1"/>
</dbReference>
<dbReference type="InterPro" id="IPR022790">
    <property type="entry name" value="GH26_dom"/>
</dbReference>
<keyword evidence="4 10" id="KW-0812">Transmembrane</keyword>
<dbReference type="InterPro" id="IPR029044">
    <property type="entry name" value="Nucleotide-diphossugar_trans"/>
</dbReference>
<keyword evidence="3" id="KW-0808">Transferase</keyword>
<evidence type="ECO:0000256" key="6">
    <source>
        <dbReference type="ARBA" id="ARBA00022989"/>
    </source>
</evidence>
<dbReference type="PANTHER" id="PTHR43867">
    <property type="entry name" value="CELLULOSE SYNTHASE CATALYTIC SUBUNIT A [UDP-FORMING]"/>
    <property type="match status" value="1"/>
</dbReference>
<protein>
    <submittedName>
        <fullName evidence="12">Glycosyltransferase</fullName>
    </submittedName>
</protein>
<evidence type="ECO:0000256" key="10">
    <source>
        <dbReference type="SAM" id="Phobius"/>
    </source>
</evidence>
<keyword evidence="7 10" id="KW-0472">Membrane</keyword>
<dbReference type="AlphaFoldDB" id="A0A937F9H4"/>
<feature type="transmembrane region" description="Helical" evidence="10">
    <location>
        <begin position="369"/>
        <end position="387"/>
    </location>
</feature>
<organism evidence="12 13">
    <name type="scientific">Fulvivirga sediminis</name>
    <dbReference type="NCBI Taxonomy" id="2803949"/>
    <lineage>
        <taxon>Bacteria</taxon>
        <taxon>Pseudomonadati</taxon>
        <taxon>Bacteroidota</taxon>
        <taxon>Cytophagia</taxon>
        <taxon>Cytophagales</taxon>
        <taxon>Fulvivirgaceae</taxon>
        <taxon>Fulvivirga</taxon>
    </lineage>
</organism>
<evidence type="ECO:0000313" key="12">
    <source>
        <dbReference type="EMBL" id="MBL3657472.1"/>
    </source>
</evidence>
<feature type="transmembrane region" description="Helical" evidence="10">
    <location>
        <begin position="528"/>
        <end position="550"/>
    </location>
</feature>
<keyword evidence="5 9" id="KW-0378">Hydrolase</keyword>
<dbReference type="InterPro" id="IPR017853">
    <property type="entry name" value="GH"/>
</dbReference>
<dbReference type="Pfam" id="PF13641">
    <property type="entry name" value="Glyco_tranf_2_3"/>
    <property type="match status" value="1"/>
</dbReference>
<evidence type="ECO:0000259" key="11">
    <source>
        <dbReference type="PROSITE" id="PS51764"/>
    </source>
</evidence>
<evidence type="ECO:0000256" key="1">
    <source>
        <dbReference type="ARBA" id="ARBA00004141"/>
    </source>
</evidence>
<evidence type="ECO:0000256" key="7">
    <source>
        <dbReference type="ARBA" id="ARBA00023136"/>
    </source>
</evidence>
<keyword evidence="8 9" id="KW-0326">Glycosidase</keyword>
<keyword evidence="6 10" id="KW-1133">Transmembrane helix</keyword>
<dbReference type="CDD" id="cd06421">
    <property type="entry name" value="CESA_CelA_like"/>
    <property type="match status" value="1"/>
</dbReference>
<feature type="transmembrane region" description="Helical" evidence="10">
    <location>
        <begin position="470"/>
        <end position="493"/>
    </location>
</feature>
<dbReference type="PROSITE" id="PS51764">
    <property type="entry name" value="GH26"/>
    <property type="match status" value="1"/>
</dbReference>
<evidence type="ECO:0000256" key="5">
    <source>
        <dbReference type="ARBA" id="ARBA00022801"/>
    </source>
</evidence>
<proteinExistence type="inferred from homology"/>
<evidence type="ECO:0000256" key="3">
    <source>
        <dbReference type="ARBA" id="ARBA00022679"/>
    </source>
</evidence>
<dbReference type="GO" id="GO:0016758">
    <property type="term" value="F:hexosyltransferase activity"/>
    <property type="evidence" value="ECO:0007669"/>
    <property type="project" value="TreeGrafter"/>
</dbReference>
<evidence type="ECO:0000256" key="8">
    <source>
        <dbReference type="ARBA" id="ARBA00023295"/>
    </source>
</evidence>
<feature type="transmembrane region" description="Helical" evidence="10">
    <location>
        <begin position="444"/>
        <end position="464"/>
    </location>
</feature>
<dbReference type="SUPFAM" id="SSF53448">
    <property type="entry name" value="Nucleotide-diphospho-sugar transferases"/>
    <property type="match status" value="1"/>
</dbReference>
<dbReference type="EMBL" id="JAESIY010000008">
    <property type="protein sequence ID" value="MBL3657472.1"/>
    <property type="molecule type" value="Genomic_DNA"/>
</dbReference>
<dbReference type="GO" id="GO:0004553">
    <property type="term" value="F:hydrolase activity, hydrolyzing O-glycosyl compounds"/>
    <property type="evidence" value="ECO:0007669"/>
    <property type="project" value="InterPro"/>
</dbReference>
<dbReference type="RefSeq" id="WP_202245263.1">
    <property type="nucleotide sequence ID" value="NZ_JAESIY010000008.1"/>
</dbReference>
<dbReference type="Gene3D" id="3.20.20.80">
    <property type="entry name" value="Glycosidases"/>
    <property type="match status" value="2"/>
</dbReference>
<feature type="transmembrane region" description="Helical" evidence="10">
    <location>
        <begin position="307"/>
        <end position="324"/>
    </location>
</feature>
<sequence length="1265" mass="146584">MWYDDKRPIVVKSPSRWQRAWLRSMILTGLGAMGFFLFGVLQPGVIGYEPLYYVLIISLVFLSLRVLFEWYHYFSISIPEKRKVAKEYKVDILTTFCPGEPYEMIIETLEAIQRITYPHTTYLCDEANDPYLIKQCNRLGVKHVTRNNRVDAKAGNINNALKYATGDICVVLDPDHVPAPDFLDEVLPYFDDEGIGFVQVVQAYKNYKENLIAKASAQQTYQFYGPMMMTMNSYGTVQAIGANCTFRRKALDSIGGHAAGLAEDLNTAMKLHAAGWRSTYVPKVLTRGLVPSSISAYYKQQLKWSRGVFELWLTTYLTCFRKFTFRQKLYYGVMPLHYLSGLIYLINFLIPILSLCLGAMPMKMDIIHFLLWSIPFFSCTFLIRHYVQRWVMEEEERGFHILGGLVLIGTWWIHTLGFVFTLLRKKVPYDPTPKKAGKENVLGLLMPNLLLAAISFLAIVYGLYNDFNPYTIAMSGFAGINIGFVVFMFWVGYHNSWRAFKRRNNFADQLSYHVWSVKRLLWLLRHKVYGLFRIAAFPLIILFIYGVYYYEKEADITNIDLVKNDRLLTGEQFLGVFLPDDESGTSSFASVLQLEQSTNMQFGIISTYLAWKPLAQQPFPVEYLGNIYEKGAYPMITWEPWLDLFPLDTNKSIMQSIYQGDLDEYLIGMAEEFRKLQKPFFLRFAHEPDNPQYPWYSSDDEAGEEYIKAWRYMHQLMQAQDVRNIIWVYNPWKAEHANAYFPGHEYVDWLGVTALNYASEVSVDNWNTFEDIYQPFSRTMPFQSQLPVMLSEFGTLNGRGSSEEWFKKAREILKLKYPEVKAVVFFASAYDKNVLNTKDGALNWASQNEGFQYFKDFQTYNDAKKVFMTKTENSALETVSKKSLYNQIRGVDYFKGQDWQVSMHPLFKRNINEDFERIKSLKLSWVKRYGPGIYDHTISECADEFDLKIMYGFWLSRGINFLEDTSYLKKEKKSIIAEIKSRKKDDQIKAWHVGNATWDQLASEYYKPVEYYQKQAYLKWLAALVRDIKKVDDRPVSIELNETVQLSEALKAIVSEVPQLDAIGINLNSSHIDSLRSFSLPIPVFINSVPENFSDFNQQDFGMFANAWQDDLYSDHMAYNGLLDADGRKKRSYYAVKGKEDDFLLPEINILRPAEIAYEGRVFTFNALLKREGQWSLAAFDNEDFEYTWYLIKVDGFGTPVAFRLEGSGVAVSLTIPHDPVTYKLRLKVSKNGQSVAITRPLNTPFYEGSNLEDVSPKQVEYFLK</sequence>
<gene>
    <name evidence="12" type="ORF">JL102_15095</name>
</gene>
<feature type="transmembrane region" description="Helical" evidence="10">
    <location>
        <begin position="399"/>
        <end position="423"/>
    </location>
</feature>
<evidence type="ECO:0000256" key="9">
    <source>
        <dbReference type="PROSITE-ProRule" id="PRU01100"/>
    </source>
</evidence>
<feature type="domain" description="GH26" evidence="11">
    <location>
        <begin position="550"/>
        <end position="863"/>
    </location>
</feature>
<feature type="transmembrane region" description="Helical" evidence="10">
    <location>
        <begin position="336"/>
        <end position="357"/>
    </location>
</feature>
<dbReference type="Gene3D" id="3.90.550.10">
    <property type="entry name" value="Spore Coat Polysaccharide Biosynthesis Protein SpsA, Chain A"/>
    <property type="match status" value="1"/>
</dbReference>
<reference evidence="12" key="1">
    <citation type="submission" date="2021-01" db="EMBL/GenBank/DDBJ databases">
        <title>Fulvivirga kasyanovii gen. nov., sp nov., a novel member of the phylum Bacteroidetes isolated from seawater in a mussel farm.</title>
        <authorList>
            <person name="Zhao L.-H."/>
            <person name="Wang Z.-J."/>
        </authorList>
    </citation>
    <scope>NUCLEOTIDE SEQUENCE</scope>
    <source>
        <strain evidence="12">2943</strain>
    </source>
</reference>
<feature type="active site" description="Proton donor" evidence="9">
    <location>
        <position position="687"/>
    </location>
</feature>
<dbReference type="SUPFAM" id="SSF51445">
    <property type="entry name" value="(Trans)glycosidases"/>
    <property type="match status" value="2"/>
</dbReference>
<dbReference type="Proteomes" id="UP000659388">
    <property type="component" value="Unassembled WGS sequence"/>
</dbReference>
<comment type="subcellular location">
    <subcellularLocation>
        <location evidence="1">Membrane</location>
        <topology evidence="1">Multi-pass membrane protein</topology>
    </subcellularLocation>
</comment>
<dbReference type="GO" id="GO:0005886">
    <property type="term" value="C:plasma membrane"/>
    <property type="evidence" value="ECO:0007669"/>
    <property type="project" value="TreeGrafter"/>
</dbReference>
<keyword evidence="13" id="KW-1185">Reference proteome</keyword>
<feature type="transmembrane region" description="Helical" evidence="10">
    <location>
        <begin position="51"/>
        <end position="73"/>
    </location>
</feature>
<dbReference type="PANTHER" id="PTHR43867:SF2">
    <property type="entry name" value="CELLULOSE SYNTHASE CATALYTIC SUBUNIT A [UDP-FORMING]"/>
    <property type="match status" value="1"/>
</dbReference>
<comment type="caution">
    <text evidence="12">The sequence shown here is derived from an EMBL/GenBank/DDBJ whole genome shotgun (WGS) entry which is preliminary data.</text>
</comment>